<sequence>MAILQTGLAYPVLVSCPGGHCRGHSLYLLFWHHRHLLGGDREFTRWGGQLLQLLGVHSEQWAITS</sequence>
<organism evidence="1 2">
    <name type="scientific">Klebsiella pneumoniae</name>
    <dbReference type="NCBI Taxonomy" id="573"/>
    <lineage>
        <taxon>Bacteria</taxon>
        <taxon>Pseudomonadati</taxon>
        <taxon>Pseudomonadota</taxon>
        <taxon>Gammaproteobacteria</taxon>
        <taxon>Enterobacterales</taxon>
        <taxon>Enterobacteriaceae</taxon>
        <taxon>Klebsiella/Raoultella group</taxon>
        <taxon>Klebsiella</taxon>
        <taxon>Klebsiella pneumoniae complex</taxon>
    </lineage>
</organism>
<evidence type="ECO:0000313" key="1">
    <source>
        <dbReference type="EMBL" id="SQC88160.1"/>
    </source>
</evidence>
<proteinExistence type="predicted"/>
<name>A0A2X3KKW8_KLEPN</name>
<dbReference type="AlphaFoldDB" id="A0A2X3KKW8"/>
<accession>A0A2X3KKW8</accession>
<reference evidence="1 2" key="1">
    <citation type="submission" date="2018-06" db="EMBL/GenBank/DDBJ databases">
        <authorList>
            <consortium name="Pathogen Informatics"/>
            <person name="Doyle S."/>
        </authorList>
    </citation>
    <scope>NUCLEOTIDE SEQUENCE [LARGE SCALE GENOMIC DNA]</scope>
    <source>
        <strain evidence="1 2">NCTC9645</strain>
    </source>
</reference>
<protein>
    <submittedName>
        <fullName evidence="1">Putative inner membrane protein</fullName>
    </submittedName>
</protein>
<dbReference type="EMBL" id="UASO01000010">
    <property type="protein sequence ID" value="SQC88160.1"/>
    <property type="molecule type" value="Genomic_DNA"/>
</dbReference>
<dbReference type="Proteomes" id="UP000250675">
    <property type="component" value="Unassembled WGS sequence"/>
</dbReference>
<evidence type="ECO:0000313" key="2">
    <source>
        <dbReference type="Proteomes" id="UP000250675"/>
    </source>
</evidence>
<gene>
    <name evidence="1" type="primary">yedE_1</name>
    <name evidence="1" type="ORF">NCTC9645_06302</name>
</gene>